<protein>
    <submittedName>
        <fullName evidence="7">3-hydroxyisobutyrate dehydrogenase</fullName>
        <ecNumber evidence="7">1.1.1.31</ecNumber>
    </submittedName>
</protein>
<dbReference type="Proteomes" id="UP000005439">
    <property type="component" value="Chromosome"/>
</dbReference>
<dbReference type="PATRIC" id="fig|679936.5.peg.966"/>
<dbReference type="HOGENOM" id="CLU_035117_1_0_9"/>
<dbReference type="Pfam" id="PF14833">
    <property type="entry name" value="NAD_binding_11"/>
    <property type="match status" value="1"/>
</dbReference>
<comment type="similarity">
    <text evidence="1">Belongs to the HIBADH-related family.</text>
</comment>
<evidence type="ECO:0000313" key="8">
    <source>
        <dbReference type="Proteomes" id="UP000005439"/>
    </source>
</evidence>
<dbReference type="Gene3D" id="3.40.50.720">
    <property type="entry name" value="NAD(P)-binding Rossmann-like Domain"/>
    <property type="match status" value="1"/>
</dbReference>
<feature type="active site" evidence="4">
    <location>
        <position position="172"/>
    </location>
</feature>
<name>G8TSN8_SULAD</name>
<evidence type="ECO:0000256" key="3">
    <source>
        <dbReference type="ARBA" id="ARBA00023027"/>
    </source>
</evidence>
<organism evidence="7 8">
    <name type="scientific">Sulfobacillus acidophilus (strain ATCC 700253 / DSM 10332 / NAL)</name>
    <dbReference type="NCBI Taxonomy" id="679936"/>
    <lineage>
        <taxon>Bacteria</taxon>
        <taxon>Bacillati</taxon>
        <taxon>Bacillota</taxon>
        <taxon>Clostridia</taxon>
        <taxon>Eubacteriales</taxon>
        <taxon>Clostridiales Family XVII. Incertae Sedis</taxon>
        <taxon>Sulfobacillus</taxon>
    </lineage>
</organism>
<gene>
    <name evidence="7" type="ordered locus">Sulac_0913</name>
</gene>
<keyword evidence="8" id="KW-1185">Reference proteome</keyword>
<evidence type="ECO:0000256" key="1">
    <source>
        <dbReference type="ARBA" id="ARBA00009080"/>
    </source>
</evidence>
<dbReference type="InterPro" id="IPR015815">
    <property type="entry name" value="HIBADH-related"/>
</dbReference>
<dbReference type="InterPro" id="IPR008927">
    <property type="entry name" value="6-PGluconate_DH-like_C_sf"/>
</dbReference>
<dbReference type="AlphaFoldDB" id="G8TSN8"/>
<evidence type="ECO:0000313" key="7">
    <source>
        <dbReference type="EMBL" id="AEW04415.1"/>
    </source>
</evidence>
<dbReference type="InterPro" id="IPR006115">
    <property type="entry name" value="6PGDH_NADP-bd"/>
</dbReference>
<feature type="domain" description="6-phosphogluconate dehydrogenase NADP-binding" evidence="5">
    <location>
        <begin position="2"/>
        <end position="163"/>
    </location>
</feature>
<keyword evidence="3" id="KW-0520">NAD</keyword>
<dbReference type="InterPro" id="IPR036291">
    <property type="entry name" value="NAD(P)-bd_dom_sf"/>
</dbReference>
<evidence type="ECO:0000259" key="6">
    <source>
        <dbReference type="Pfam" id="PF14833"/>
    </source>
</evidence>
<dbReference type="KEGG" id="sap:Sulac_0913"/>
<sequence>MQVAVIGLGLMGQAMARRLTEQGFSVVVYNRTLEKAKSFQRQFPHMTVASTAAEAVQTAETVITMLADDQAVTQVANGPRGILAGLKPEQVWIDCSTISPELSQTLSRDAAQVGAVRLEAPVGGSVNAAESGTLVVWLGGDVEAVSRIEPVLQVLAARHEYVGPVGQALGLKLAINLNLGIQVAALAEGLLLAHRSGIALDRALELMLNSAIASPAMKYRGPWMLELPDMPWFKLDLMKKDLELALAEVSHPEALPLSQTTDQLLQEASQAGWGNQELAAVFRALYQRWVHLGELPKSST</sequence>
<dbReference type="GO" id="GO:0016054">
    <property type="term" value="P:organic acid catabolic process"/>
    <property type="evidence" value="ECO:0007669"/>
    <property type="project" value="UniProtKB-ARBA"/>
</dbReference>
<accession>G8TSN8</accession>
<dbReference type="InterPro" id="IPR002204">
    <property type="entry name" value="3-OH-isobutyrate_DH-rel_CS"/>
</dbReference>
<dbReference type="EC" id="1.1.1.31" evidence="7"/>
<dbReference type="EMBL" id="CP003179">
    <property type="protein sequence ID" value="AEW04415.1"/>
    <property type="molecule type" value="Genomic_DNA"/>
</dbReference>
<evidence type="ECO:0000259" key="5">
    <source>
        <dbReference type="Pfam" id="PF03446"/>
    </source>
</evidence>
<dbReference type="InterPro" id="IPR013328">
    <property type="entry name" value="6PGD_dom2"/>
</dbReference>
<evidence type="ECO:0000256" key="4">
    <source>
        <dbReference type="PIRSR" id="PIRSR000103-1"/>
    </source>
</evidence>
<reference evidence="8" key="1">
    <citation type="submission" date="2011-12" db="EMBL/GenBank/DDBJ databases">
        <title>The complete genome of chromosome of Sulfobacillus acidophilus DSM 10332.</title>
        <authorList>
            <person name="Lucas S."/>
            <person name="Han J."/>
            <person name="Lapidus A."/>
            <person name="Bruce D."/>
            <person name="Goodwin L."/>
            <person name="Pitluck S."/>
            <person name="Peters L."/>
            <person name="Kyrpides N."/>
            <person name="Mavromatis K."/>
            <person name="Ivanova N."/>
            <person name="Mikhailova N."/>
            <person name="Chertkov O."/>
            <person name="Saunders E."/>
            <person name="Detter J.C."/>
            <person name="Tapia R."/>
            <person name="Han C."/>
            <person name="Land M."/>
            <person name="Hauser L."/>
            <person name="Markowitz V."/>
            <person name="Cheng J.-F."/>
            <person name="Hugenholtz P."/>
            <person name="Woyke T."/>
            <person name="Wu D."/>
            <person name="Pukall R."/>
            <person name="Gehrich-Schroeter G."/>
            <person name="Schneider S."/>
            <person name="Klenk H.-P."/>
            <person name="Eisen J.A."/>
        </authorList>
    </citation>
    <scope>NUCLEOTIDE SEQUENCE [LARGE SCALE GENOMIC DNA]</scope>
    <source>
        <strain evidence="8">ATCC 700253 / DSM 10332 / NAL</strain>
    </source>
</reference>
<feature type="domain" description="3-hydroxyisobutyrate dehydrogenase-like NAD-binding" evidence="6">
    <location>
        <begin position="166"/>
        <end position="284"/>
    </location>
</feature>
<dbReference type="STRING" id="679936.Sulac_0913"/>
<dbReference type="PANTHER" id="PTHR43060:SF15">
    <property type="entry name" value="3-HYDROXYISOBUTYRATE DEHYDROGENASE-LIKE 1, MITOCHONDRIAL-RELATED"/>
    <property type="match status" value="1"/>
</dbReference>
<dbReference type="InterPro" id="IPR029154">
    <property type="entry name" value="HIBADH-like_NADP-bd"/>
</dbReference>
<dbReference type="Pfam" id="PF03446">
    <property type="entry name" value="NAD_binding_2"/>
    <property type="match status" value="1"/>
</dbReference>
<dbReference type="PANTHER" id="PTHR43060">
    <property type="entry name" value="3-HYDROXYISOBUTYRATE DEHYDROGENASE-LIKE 1, MITOCHONDRIAL-RELATED"/>
    <property type="match status" value="1"/>
</dbReference>
<dbReference type="PROSITE" id="PS00895">
    <property type="entry name" value="3_HYDROXYISOBUT_DH"/>
    <property type="match status" value="1"/>
</dbReference>
<dbReference type="GO" id="GO:0008442">
    <property type="term" value="F:3-hydroxyisobutyrate dehydrogenase activity"/>
    <property type="evidence" value="ECO:0007669"/>
    <property type="project" value="UniProtKB-EC"/>
</dbReference>
<keyword evidence="2 7" id="KW-0560">Oxidoreductase</keyword>
<proteinExistence type="inferred from homology"/>
<dbReference type="PIRSF" id="PIRSF000103">
    <property type="entry name" value="HIBADH"/>
    <property type="match status" value="1"/>
</dbReference>
<dbReference type="GO" id="GO:0050661">
    <property type="term" value="F:NADP binding"/>
    <property type="evidence" value="ECO:0007669"/>
    <property type="project" value="InterPro"/>
</dbReference>
<dbReference type="Gene3D" id="1.10.1040.10">
    <property type="entry name" value="N-(1-d-carboxylethyl)-l-norvaline Dehydrogenase, domain 2"/>
    <property type="match status" value="1"/>
</dbReference>
<reference evidence="7 8" key="2">
    <citation type="journal article" date="2012" name="Stand. Genomic Sci.">
        <title>Complete genome sequence of the moderately thermophilic mineral-sulfide-oxidizing firmicute Sulfobacillus acidophilus type strain (NAL(T)).</title>
        <authorList>
            <person name="Anderson I."/>
            <person name="Chertkov O."/>
            <person name="Chen A."/>
            <person name="Saunders E."/>
            <person name="Lapidus A."/>
            <person name="Nolan M."/>
            <person name="Lucas S."/>
            <person name="Hammon N."/>
            <person name="Deshpande S."/>
            <person name="Cheng J.F."/>
            <person name="Han C."/>
            <person name="Tapia R."/>
            <person name="Goodwin L.A."/>
            <person name="Pitluck S."/>
            <person name="Liolios K."/>
            <person name="Pagani I."/>
            <person name="Ivanova N."/>
            <person name="Mikhailova N."/>
            <person name="Pati A."/>
            <person name="Palaniappan K."/>
            <person name="Land M."/>
            <person name="Pan C."/>
            <person name="Rohde M."/>
            <person name="Pukall R."/>
            <person name="Goker M."/>
            <person name="Detter J.C."/>
            <person name="Woyke T."/>
            <person name="Bristow J."/>
            <person name="Eisen J.A."/>
            <person name="Markowitz V."/>
            <person name="Hugenholtz P."/>
            <person name="Kyrpides N.C."/>
            <person name="Klenk H.P."/>
            <person name="Mavromatis K."/>
        </authorList>
    </citation>
    <scope>NUCLEOTIDE SEQUENCE [LARGE SCALE GENOMIC DNA]</scope>
    <source>
        <strain evidence="8">ATCC 700253 / DSM 10332 / NAL</strain>
    </source>
</reference>
<dbReference type="SUPFAM" id="SSF48179">
    <property type="entry name" value="6-phosphogluconate dehydrogenase C-terminal domain-like"/>
    <property type="match status" value="1"/>
</dbReference>
<dbReference type="GO" id="GO:0051287">
    <property type="term" value="F:NAD binding"/>
    <property type="evidence" value="ECO:0007669"/>
    <property type="project" value="InterPro"/>
</dbReference>
<evidence type="ECO:0000256" key="2">
    <source>
        <dbReference type="ARBA" id="ARBA00023002"/>
    </source>
</evidence>
<dbReference type="SUPFAM" id="SSF51735">
    <property type="entry name" value="NAD(P)-binding Rossmann-fold domains"/>
    <property type="match status" value="1"/>
</dbReference>